<reference evidence="2" key="1">
    <citation type="submission" date="2020-05" db="UniProtKB">
        <authorList>
            <consortium name="EnsemblMetazoa"/>
        </authorList>
    </citation>
    <scope>IDENTIFICATION</scope>
    <source>
        <strain evidence="2">TTRI</strain>
    </source>
</reference>
<feature type="region of interest" description="Disordered" evidence="1">
    <location>
        <begin position="425"/>
        <end position="474"/>
    </location>
</feature>
<feature type="compositionally biased region" description="Polar residues" evidence="1">
    <location>
        <begin position="146"/>
        <end position="159"/>
    </location>
</feature>
<dbReference type="Proteomes" id="UP000078200">
    <property type="component" value="Unassembled WGS sequence"/>
</dbReference>
<evidence type="ECO:0000313" key="3">
    <source>
        <dbReference type="Proteomes" id="UP000078200"/>
    </source>
</evidence>
<dbReference type="STRING" id="7395.A0A1A9VAU5"/>
<evidence type="ECO:0000256" key="1">
    <source>
        <dbReference type="SAM" id="MobiDB-lite"/>
    </source>
</evidence>
<evidence type="ECO:0000313" key="2">
    <source>
        <dbReference type="EnsemblMetazoa" id="GAUT031349-PA"/>
    </source>
</evidence>
<accession>A0A1A9VAU5</accession>
<sequence>MPAILKQITYMVNKLSHHLIMNINQSGEVKLKSFGKSIINEGDLKKLAALKITKCEPGNDNFVTCFKVKAHSFQQYPTSKLSALEARKYKHAGIEAEKKKHEQDGDCEVKLKVGRFQSPVHNMKQNFISQSHPNFAVAPIKHPLQPGTNVKSSKNGNTSESKEEHARNASLHEISTGKRKKHNLNIVGIENYERVRNSIPHCWSEPAMGNVLRRDLKPPIVQQAAFDNIIYRMDVARNVCVREVFFEAAISHDDGKEAVATAAATDELKNGSSNSSNAHAIENKVITHSNKPANLIANKHRNSLPNVALSEIIKAEQIKTMESKVILSQPANTKGNNLHQLWIAQVREKSVCDPAANSPTCQAAEQQLSNLGVQCTDAANSLCKEGAMQNEGCVSGRLEIRMIQKENSNPEESIYYDAFAATPIKMQPQHQSRKTANTRNAIDSDEAGNGNSLKHGDDDRSKEPVLTQTSEYVGDKKNVIPNKIPAASLTGHNNGIINLDNLSIPCTKTGDIQNDTISDSNPAKGAANFCSNVTTVTATSGSASKIPVLNVNLRPVKCTSWTGGDLTSSQPQYQQPNSSNSNKAFHNIIDSIVVVNATSKHDIISDAYQHTDIAELTPVLNNLI</sequence>
<dbReference type="AlphaFoldDB" id="A0A1A9VAU5"/>
<feature type="compositionally biased region" description="Basic and acidic residues" evidence="1">
    <location>
        <begin position="454"/>
        <end position="463"/>
    </location>
</feature>
<organism evidence="2 3">
    <name type="scientific">Glossina austeni</name>
    <name type="common">Savannah tsetse fly</name>
    <dbReference type="NCBI Taxonomy" id="7395"/>
    <lineage>
        <taxon>Eukaryota</taxon>
        <taxon>Metazoa</taxon>
        <taxon>Ecdysozoa</taxon>
        <taxon>Arthropoda</taxon>
        <taxon>Hexapoda</taxon>
        <taxon>Insecta</taxon>
        <taxon>Pterygota</taxon>
        <taxon>Neoptera</taxon>
        <taxon>Endopterygota</taxon>
        <taxon>Diptera</taxon>
        <taxon>Brachycera</taxon>
        <taxon>Muscomorpha</taxon>
        <taxon>Hippoboscoidea</taxon>
        <taxon>Glossinidae</taxon>
        <taxon>Glossina</taxon>
    </lineage>
</organism>
<dbReference type="VEuPathDB" id="VectorBase:GAUT031349"/>
<protein>
    <submittedName>
        <fullName evidence="2">Uncharacterized protein</fullName>
    </submittedName>
</protein>
<feature type="region of interest" description="Disordered" evidence="1">
    <location>
        <begin position="140"/>
        <end position="170"/>
    </location>
</feature>
<proteinExistence type="predicted"/>
<feature type="compositionally biased region" description="Polar residues" evidence="1">
    <location>
        <begin position="428"/>
        <end position="441"/>
    </location>
</feature>
<dbReference type="EnsemblMetazoa" id="GAUT031349-RA">
    <property type="protein sequence ID" value="GAUT031349-PA"/>
    <property type="gene ID" value="GAUT031349"/>
</dbReference>
<name>A0A1A9VAU5_GLOAU</name>
<keyword evidence="3" id="KW-1185">Reference proteome</keyword>